<evidence type="ECO:0000256" key="4">
    <source>
        <dbReference type="ARBA" id="ARBA00022692"/>
    </source>
</evidence>
<comment type="subcellular location">
    <subcellularLocation>
        <location evidence="1 7">Cell membrane</location>
        <topology evidence="1 7">Multi-pass membrane protein</topology>
    </subcellularLocation>
</comment>
<dbReference type="Pfam" id="PF05640">
    <property type="entry name" value="NKAIN"/>
    <property type="match status" value="1"/>
</dbReference>
<name>A0AAV4C3W3_9GAST</name>
<keyword evidence="5 7" id="KW-1133">Transmembrane helix</keyword>
<comment type="similarity">
    <text evidence="2 7">Belongs to the NKAIN family.</text>
</comment>
<comment type="caution">
    <text evidence="7">Lacks conserved residue(s) required for the propagation of feature annotation.</text>
</comment>
<evidence type="ECO:0000313" key="9">
    <source>
        <dbReference type="Proteomes" id="UP000735302"/>
    </source>
</evidence>
<keyword evidence="4 7" id="KW-0812">Transmembrane</keyword>
<dbReference type="GO" id="GO:0002028">
    <property type="term" value="P:regulation of sodium ion transport"/>
    <property type="evidence" value="ECO:0007669"/>
    <property type="project" value="UniProtKB-UniRule"/>
</dbReference>
<evidence type="ECO:0000313" key="8">
    <source>
        <dbReference type="EMBL" id="GFO26292.1"/>
    </source>
</evidence>
<evidence type="ECO:0000256" key="7">
    <source>
        <dbReference type="RuleBase" id="RU368041"/>
    </source>
</evidence>
<evidence type="ECO:0000256" key="2">
    <source>
        <dbReference type="ARBA" id="ARBA00006364"/>
    </source>
</evidence>
<evidence type="ECO:0000256" key="1">
    <source>
        <dbReference type="ARBA" id="ARBA00004651"/>
    </source>
</evidence>
<dbReference type="PANTHER" id="PTHR13084:SF6">
    <property type="entry name" value="SODIUM_POTASSIUM-TRANSPORTING ATPASE SUBUNIT BETA-1-INTERACTING PROTEIN"/>
    <property type="match status" value="1"/>
</dbReference>
<reference evidence="8 9" key="1">
    <citation type="journal article" date="2021" name="Elife">
        <title>Chloroplast acquisition without the gene transfer in kleptoplastic sea slugs, Plakobranchus ocellatus.</title>
        <authorList>
            <person name="Maeda T."/>
            <person name="Takahashi S."/>
            <person name="Yoshida T."/>
            <person name="Shimamura S."/>
            <person name="Takaki Y."/>
            <person name="Nagai Y."/>
            <person name="Toyoda A."/>
            <person name="Suzuki Y."/>
            <person name="Arimoto A."/>
            <person name="Ishii H."/>
            <person name="Satoh N."/>
            <person name="Nishiyama T."/>
            <person name="Hasebe M."/>
            <person name="Maruyama T."/>
            <person name="Minagawa J."/>
            <person name="Obokata J."/>
            <person name="Shigenobu S."/>
        </authorList>
    </citation>
    <scope>NUCLEOTIDE SEQUENCE [LARGE SCALE GENOMIC DNA]</scope>
</reference>
<evidence type="ECO:0000256" key="6">
    <source>
        <dbReference type="ARBA" id="ARBA00023136"/>
    </source>
</evidence>
<dbReference type="PANTHER" id="PTHR13084">
    <property type="entry name" value="T-CELL LYMPHOMA BREAKPOINT-ASSOCIATED TARGET 1-RELATED"/>
    <property type="match status" value="1"/>
</dbReference>
<feature type="transmembrane region" description="Helical" evidence="7">
    <location>
        <begin position="76"/>
        <end position="95"/>
    </location>
</feature>
<comment type="caution">
    <text evidence="8">The sequence shown here is derived from an EMBL/GenBank/DDBJ whole genome shotgun (WGS) entry which is preliminary data.</text>
</comment>
<proteinExistence type="inferred from homology"/>
<dbReference type="AlphaFoldDB" id="A0AAV4C3W3"/>
<feature type="transmembrane region" description="Helical" evidence="7">
    <location>
        <begin position="40"/>
        <end position="64"/>
    </location>
</feature>
<evidence type="ECO:0000256" key="3">
    <source>
        <dbReference type="ARBA" id="ARBA00022475"/>
    </source>
</evidence>
<dbReference type="InterPro" id="IPR008516">
    <property type="entry name" value="Na/K-Atpase_Interacting"/>
</dbReference>
<keyword evidence="9" id="KW-1185">Reference proteome</keyword>
<evidence type="ECO:0000256" key="5">
    <source>
        <dbReference type="ARBA" id="ARBA00022989"/>
    </source>
</evidence>
<keyword evidence="3 7" id="KW-1003">Cell membrane</keyword>
<protein>
    <recommendedName>
        <fullName evidence="7">Sodium/potassium-transporting ATPase subunit beta-1-interacting protein</fullName>
        <shortName evidence="7">Na(+)/K(+)-transporting ATPase subunit beta-1-interacting protein</shortName>
    </recommendedName>
</protein>
<dbReference type="GO" id="GO:0005886">
    <property type="term" value="C:plasma membrane"/>
    <property type="evidence" value="ECO:0007669"/>
    <property type="project" value="UniProtKB-SubCell"/>
</dbReference>
<accession>A0AAV4C3W3</accession>
<sequence length="617" mass="69581">MEADDKWFTKALRTTLIVLFTLQLVSTLERQVFDFLGYMWAPIIGNFFQIIVVILGIFGACNFYRSFIVVYATWNLLWLGWNIFVICLYLEVGILNRDRERYILTIGTESKSWWLEHGIGCEVNQSSWVEVDDGGESVEEGGRRIPPEDSVVGCILQYYYVEVIHAGVQCLLSLGGFVASCICIYSFIEGDDPSKYPLKSSSRAAAKAICSNARPFDIPLLPVQAGGTLRNSSNNGLFDQGLREARDEHNRWNMRFLSVFGKWSGNARCCCGLCVKRRKQRKECRIDSSLFHSPRLSRLRSGLPSLPHIAFPPPSLPCPSQSRPRISMGSVSSCSHSGMRKPLSHPSLLSCSIDWADLSRSCKMPSQTDLMPTGQKCITLTPPARRYVAPMLKIETLMNAFSSSSSSPSPVAAAANCTHSLPFETSSPNRSLHQRQRPMNTISNHNACSSFFSFQVSSDCRCSQTVRESNSEPPRGQNWTADRHEHSAFEGDQYLEQEYKFQDQPRWPEKMPSRDEVDSDCCPRLGRRGYSRIGGMGHSDHEAVWLKGIRGVEHPVAFLDSNRELSCAGYPVGSVEEGEDEVFLSNQEMERMKQERSRHVIHIDSDEEVVWHLQTEL</sequence>
<gene>
    <name evidence="8" type="ORF">PoB_005279700</name>
</gene>
<dbReference type="Proteomes" id="UP000735302">
    <property type="component" value="Unassembled WGS sequence"/>
</dbReference>
<organism evidence="8 9">
    <name type="scientific">Plakobranchus ocellatus</name>
    <dbReference type="NCBI Taxonomy" id="259542"/>
    <lineage>
        <taxon>Eukaryota</taxon>
        <taxon>Metazoa</taxon>
        <taxon>Spiralia</taxon>
        <taxon>Lophotrochozoa</taxon>
        <taxon>Mollusca</taxon>
        <taxon>Gastropoda</taxon>
        <taxon>Heterobranchia</taxon>
        <taxon>Euthyneura</taxon>
        <taxon>Panpulmonata</taxon>
        <taxon>Sacoglossa</taxon>
        <taxon>Placobranchoidea</taxon>
        <taxon>Plakobranchidae</taxon>
        <taxon>Plakobranchus</taxon>
    </lineage>
</organism>
<keyword evidence="6 7" id="KW-0472">Membrane</keyword>
<dbReference type="EMBL" id="BLXT01005798">
    <property type="protein sequence ID" value="GFO26292.1"/>
    <property type="molecule type" value="Genomic_DNA"/>
</dbReference>